<dbReference type="AlphaFoldDB" id="A0AA35PIE0"/>
<evidence type="ECO:0000313" key="1">
    <source>
        <dbReference type="EMBL" id="CAI5790091.1"/>
    </source>
</evidence>
<dbReference type="EMBL" id="OX395138">
    <property type="protein sequence ID" value="CAI5790091.1"/>
    <property type="molecule type" value="Genomic_DNA"/>
</dbReference>
<accession>A0AA35PIE0</accession>
<organism evidence="1 2">
    <name type="scientific">Podarcis lilfordi</name>
    <name type="common">Lilford's wall lizard</name>
    <dbReference type="NCBI Taxonomy" id="74358"/>
    <lineage>
        <taxon>Eukaryota</taxon>
        <taxon>Metazoa</taxon>
        <taxon>Chordata</taxon>
        <taxon>Craniata</taxon>
        <taxon>Vertebrata</taxon>
        <taxon>Euteleostomi</taxon>
        <taxon>Lepidosauria</taxon>
        <taxon>Squamata</taxon>
        <taxon>Bifurcata</taxon>
        <taxon>Unidentata</taxon>
        <taxon>Episquamata</taxon>
        <taxon>Laterata</taxon>
        <taxon>Lacertibaenia</taxon>
        <taxon>Lacertidae</taxon>
        <taxon>Podarcis</taxon>
    </lineage>
</organism>
<keyword evidence="2" id="KW-1185">Reference proteome</keyword>
<evidence type="ECO:0000313" key="2">
    <source>
        <dbReference type="Proteomes" id="UP001178461"/>
    </source>
</evidence>
<gene>
    <name evidence="1" type="ORF">PODLI_1B042605</name>
</gene>
<dbReference type="Proteomes" id="UP001178461">
    <property type="component" value="Chromosome 13"/>
</dbReference>
<proteinExistence type="predicted"/>
<reference evidence="1" key="1">
    <citation type="submission" date="2022-12" db="EMBL/GenBank/DDBJ databases">
        <authorList>
            <person name="Alioto T."/>
            <person name="Alioto T."/>
            <person name="Gomez Garrido J."/>
        </authorList>
    </citation>
    <scope>NUCLEOTIDE SEQUENCE</scope>
</reference>
<name>A0AA35PIE0_9SAUR</name>
<protein>
    <submittedName>
        <fullName evidence="1">Uncharacterized protein</fullName>
    </submittedName>
</protein>
<sequence length="72" mass="8205">MHIQLPNNVYITQEIAAAEIRKEKKSCSIVWRGHFLLTWTARVKQVQNASTLSSTTSLTSIYNSTSISRYCE</sequence>